<evidence type="ECO:0000256" key="2">
    <source>
        <dbReference type="ARBA" id="ARBA00012224"/>
    </source>
</evidence>
<proteinExistence type="inferred from homology"/>
<dbReference type="GO" id="GO:0008483">
    <property type="term" value="F:transaminase activity"/>
    <property type="evidence" value="ECO:0007669"/>
    <property type="project" value="UniProtKB-KW"/>
</dbReference>
<dbReference type="PANTHER" id="PTHR43525:SF1">
    <property type="entry name" value="PROTEIN MALY"/>
    <property type="match status" value="1"/>
</dbReference>
<keyword evidence="4" id="KW-0456">Lyase</keyword>
<dbReference type="InterPro" id="IPR015421">
    <property type="entry name" value="PyrdxlP-dep_Trfase_major"/>
</dbReference>
<protein>
    <recommendedName>
        <fullName evidence="2">cysteine-S-conjugate beta-lyase</fullName>
        <ecNumber evidence="2">4.4.1.13</ecNumber>
    </recommendedName>
</protein>
<dbReference type="InterPro" id="IPR027619">
    <property type="entry name" value="C-S_lyase_PatB-like"/>
</dbReference>
<keyword evidence="7" id="KW-0808">Transferase</keyword>
<dbReference type="InterPro" id="IPR015424">
    <property type="entry name" value="PyrdxlP-dep_Trfase"/>
</dbReference>
<dbReference type="EC" id="4.4.1.13" evidence="2"/>
<sequence>MSRSKYNFDEVVDRKSSNSIKWSGNDDLLPMWIADMDFKVADEILEAMKKTIDHGIIGYDDRPDSFYEAIIQWARTRYNWEIKKEWLVFTPGVVSGLSISVNAFSKEGDKVIIQPPVYPPFYSIIENNNRIVEENLLKNNGNRYEIDITDLENKIDEKTKMVIICNPHNPVGRVWKREELEVFGNLCVKNNIIMVSDDIHCDLVFKGHKYTPLASISDEFANNTITFMAPSKTFNIAGLFASVAIIPNEDLRKLYNEIIENMGIGHTNGLSIVGFEAAYKYGSSWFSEVLKYIEDNTDFAVDYISKNIPEVKVYKPEGTFLMWLDFSSLGKTSEEIDELLINKGKVQLNDGTAFGIGGEGFFRLNIGCPRKVLEDGLKRIRKAVQ</sequence>
<name>A0ABT1S9E1_9FIRM</name>
<comment type="caution">
    <text evidence="7">The sequence shown here is derived from an EMBL/GenBank/DDBJ whole genome shotgun (WGS) entry which is preliminary data.</text>
</comment>
<evidence type="ECO:0000313" key="7">
    <source>
        <dbReference type="EMBL" id="MCQ4923091.1"/>
    </source>
</evidence>
<keyword evidence="8" id="KW-1185">Reference proteome</keyword>
<accession>A0ABT1S9E1</accession>
<reference evidence="7 8" key="1">
    <citation type="submission" date="2022-06" db="EMBL/GenBank/DDBJ databases">
        <title>Isolation of gut microbiota from human fecal samples.</title>
        <authorList>
            <person name="Pamer E.G."/>
            <person name="Barat B."/>
            <person name="Waligurski E."/>
            <person name="Medina S."/>
            <person name="Paddock L."/>
            <person name="Mostad J."/>
        </authorList>
    </citation>
    <scope>NUCLEOTIDE SEQUENCE [LARGE SCALE GENOMIC DNA]</scope>
    <source>
        <strain evidence="7 8">DFI.7.95</strain>
    </source>
</reference>
<evidence type="ECO:0000256" key="4">
    <source>
        <dbReference type="ARBA" id="ARBA00023239"/>
    </source>
</evidence>
<comment type="similarity">
    <text evidence="5">Belongs to the class-II pyridoxal-phosphate-dependent aminotransferase family. MalY/PatB cystathionine beta-lyase subfamily.</text>
</comment>
<dbReference type="InterPro" id="IPR004839">
    <property type="entry name" value="Aminotransferase_I/II_large"/>
</dbReference>
<dbReference type="EMBL" id="JANGAC010000005">
    <property type="protein sequence ID" value="MCQ4923091.1"/>
    <property type="molecule type" value="Genomic_DNA"/>
</dbReference>
<dbReference type="NCBIfam" id="TIGR04350">
    <property type="entry name" value="C_S_lyase_PatB"/>
    <property type="match status" value="1"/>
</dbReference>
<comment type="cofactor">
    <cofactor evidence="1">
        <name>pyridoxal 5'-phosphate</name>
        <dbReference type="ChEBI" id="CHEBI:597326"/>
    </cofactor>
</comment>
<evidence type="ECO:0000256" key="5">
    <source>
        <dbReference type="ARBA" id="ARBA00037974"/>
    </source>
</evidence>
<dbReference type="RefSeq" id="WP_256311140.1">
    <property type="nucleotide sequence ID" value="NZ_JANGAC010000005.1"/>
</dbReference>
<dbReference type="InterPro" id="IPR051798">
    <property type="entry name" value="Class-II_PLP-Dep_Aminotrans"/>
</dbReference>
<dbReference type="Gene3D" id="3.40.640.10">
    <property type="entry name" value="Type I PLP-dependent aspartate aminotransferase-like (Major domain)"/>
    <property type="match status" value="1"/>
</dbReference>
<dbReference type="PANTHER" id="PTHR43525">
    <property type="entry name" value="PROTEIN MALY"/>
    <property type="match status" value="1"/>
</dbReference>
<keyword evidence="3" id="KW-0663">Pyridoxal phosphate</keyword>
<dbReference type="SUPFAM" id="SSF53383">
    <property type="entry name" value="PLP-dependent transferases"/>
    <property type="match status" value="1"/>
</dbReference>
<gene>
    <name evidence="7" type="ORF">NE686_08355</name>
</gene>
<feature type="domain" description="Aminotransferase class I/classII large" evidence="6">
    <location>
        <begin position="35"/>
        <end position="380"/>
    </location>
</feature>
<keyword evidence="7" id="KW-0032">Aminotransferase</keyword>
<dbReference type="CDD" id="cd00609">
    <property type="entry name" value="AAT_like"/>
    <property type="match status" value="1"/>
</dbReference>
<dbReference type="Pfam" id="PF00155">
    <property type="entry name" value="Aminotran_1_2"/>
    <property type="match status" value="1"/>
</dbReference>
<dbReference type="InterPro" id="IPR015422">
    <property type="entry name" value="PyrdxlP-dep_Trfase_small"/>
</dbReference>
<evidence type="ECO:0000313" key="8">
    <source>
        <dbReference type="Proteomes" id="UP001524478"/>
    </source>
</evidence>
<dbReference type="Proteomes" id="UP001524478">
    <property type="component" value="Unassembled WGS sequence"/>
</dbReference>
<evidence type="ECO:0000256" key="3">
    <source>
        <dbReference type="ARBA" id="ARBA00022898"/>
    </source>
</evidence>
<evidence type="ECO:0000259" key="6">
    <source>
        <dbReference type="Pfam" id="PF00155"/>
    </source>
</evidence>
<dbReference type="Gene3D" id="3.90.1150.10">
    <property type="entry name" value="Aspartate Aminotransferase, domain 1"/>
    <property type="match status" value="1"/>
</dbReference>
<evidence type="ECO:0000256" key="1">
    <source>
        <dbReference type="ARBA" id="ARBA00001933"/>
    </source>
</evidence>
<organism evidence="7 8">
    <name type="scientific">Tissierella carlieri</name>
    <dbReference type="NCBI Taxonomy" id="689904"/>
    <lineage>
        <taxon>Bacteria</taxon>
        <taxon>Bacillati</taxon>
        <taxon>Bacillota</taxon>
        <taxon>Tissierellia</taxon>
        <taxon>Tissierellales</taxon>
        <taxon>Tissierellaceae</taxon>
        <taxon>Tissierella</taxon>
    </lineage>
</organism>